<feature type="transmembrane region" description="Helical" evidence="2">
    <location>
        <begin position="6"/>
        <end position="23"/>
    </location>
</feature>
<evidence type="ECO:0000256" key="1">
    <source>
        <dbReference type="SAM" id="MobiDB-lite"/>
    </source>
</evidence>
<sequence length="148" mass="16081">MKRNALKWTILGGAIVFIVLYGIEMSSAGLERINGTFEETESGSLYEENAVAEENSQQNDENSVYARKIEELERELEETKRLLTKAGVGESEAGKSPVIDENERLPGIPVQEDAPAVDKLAESASGMLQSVSSGGIRFVVSIFDGLTK</sequence>
<evidence type="ECO:0000313" key="3">
    <source>
        <dbReference type="EMBL" id="MDQ0111738.1"/>
    </source>
</evidence>
<dbReference type="Proteomes" id="UP001229346">
    <property type="component" value="Unassembled WGS sequence"/>
</dbReference>
<dbReference type="RefSeq" id="WP_307201922.1">
    <property type="nucleotide sequence ID" value="NZ_JAUSSU010000002.1"/>
</dbReference>
<gene>
    <name evidence="3" type="ORF">J2T15_001171</name>
</gene>
<dbReference type="EMBL" id="JAUSSU010000002">
    <property type="protein sequence ID" value="MDQ0111738.1"/>
    <property type="molecule type" value="Genomic_DNA"/>
</dbReference>
<keyword evidence="2" id="KW-1133">Transmembrane helix</keyword>
<keyword evidence="2" id="KW-0812">Transmembrane</keyword>
<proteinExistence type="predicted"/>
<comment type="caution">
    <text evidence="3">The sequence shown here is derived from an EMBL/GenBank/DDBJ whole genome shotgun (WGS) entry which is preliminary data.</text>
</comment>
<protein>
    <submittedName>
        <fullName evidence="3">Uncharacterized protein</fullName>
    </submittedName>
</protein>
<organism evidence="3 4">
    <name type="scientific">Paenibacillus harenae</name>
    <dbReference type="NCBI Taxonomy" id="306543"/>
    <lineage>
        <taxon>Bacteria</taxon>
        <taxon>Bacillati</taxon>
        <taxon>Bacillota</taxon>
        <taxon>Bacilli</taxon>
        <taxon>Bacillales</taxon>
        <taxon>Paenibacillaceae</taxon>
        <taxon>Paenibacillus</taxon>
    </lineage>
</organism>
<evidence type="ECO:0000313" key="4">
    <source>
        <dbReference type="Proteomes" id="UP001229346"/>
    </source>
</evidence>
<reference evidence="3 4" key="1">
    <citation type="submission" date="2023-07" db="EMBL/GenBank/DDBJ databases">
        <title>Sorghum-associated microbial communities from plants grown in Nebraska, USA.</title>
        <authorList>
            <person name="Schachtman D."/>
        </authorList>
    </citation>
    <scope>NUCLEOTIDE SEQUENCE [LARGE SCALE GENOMIC DNA]</scope>
    <source>
        <strain evidence="3 4">CC482</strain>
    </source>
</reference>
<feature type="region of interest" description="Disordered" evidence="1">
    <location>
        <begin position="85"/>
        <end position="110"/>
    </location>
</feature>
<evidence type="ECO:0000256" key="2">
    <source>
        <dbReference type="SAM" id="Phobius"/>
    </source>
</evidence>
<dbReference type="Pfam" id="PF12438">
    <property type="entry name" value="DUF3679"/>
    <property type="match status" value="1"/>
</dbReference>
<keyword evidence="4" id="KW-1185">Reference proteome</keyword>
<accession>A0ABT9TWM9</accession>
<keyword evidence="2" id="KW-0472">Membrane</keyword>
<name>A0ABT9TWM9_PAEHA</name>
<dbReference type="InterPro" id="IPR020534">
    <property type="entry name" value="Uncharacterised_YqxA"/>
</dbReference>